<dbReference type="SUPFAM" id="SSF53223">
    <property type="entry name" value="Aminoacid dehydrogenase-like, N-terminal domain"/>
    <property type="match status" value="1"/>
</dbReference>
<dbReference type="GO" id="GO:0016491">
    <property type="term" value="F:oxidoreductase activity"/>
    <property type="evidence" value="ECO:0007669"/>
    <property type="project" value="UniProtKB-KW"/>
</dbReference>
<dbReference type="RefSeq" id="WP_069127095.1">
    <property type="nucleotide sequence ID" value="NZ_MARB01000022.1"/>
</dbReference>
<sequence>MEKPFLLHMLTATKNHSPFDVNMAYDAGWSACTPYTDVTLDEVRELVQDAIFSRGPNGVKRTGIFVGGRDTHLAMEMMQAAKKSMVPPFEVSLFADPSGAFTTAAGMVACVERELKKSQAGGLQDKRIVVFGGTGPVGSTAAMLASNAGAEAIIVSHHSLAKAETVADLCNQRYGSALSGAEGSNDVSIVELLSEADVVFNAATEGVQVVNSSQLLKAERLKVACDVNAVPPEGIEGVGVMDDGVTINGSPTNAVGIGALAVGNVKYQAQHLLLKRMYETGEAEFLDFNNAFEVAREYVG</sequence>
<proteinExistence type="predicted"/>
<dbReference type="InterPro" id="IPR046346">
    <property type="entry name" value="Aminoacid_DH-like_N_sf"/>
</dbReference>
<keyword evidence="1 3" id="KW-0560">Oxidoreductase</keyword>
<evidence type="ECO:0000313" key="3">
    <source>
        <dbReference type="EMBL" id="ODJ86429.1"/>
    </source>
</evidence>
<protein>
    <submittedName>
        <fullName evidence="3">NAD(P)-dependent methylenetetrahydromethanopterin dehydrogenase</fullName>
        <ecNumber evidence="3">1.5.1.-</ecNumber>
    </submittedName>
</protein>
<reference evidence="3 4" key="1">
    <citation type="submission" date="2016-06" db="EMBL/GenBank/DDBJ databases">
        <title>Genome sequence of endosymbiont of Candidatus Endolucinida thiodiazotropha.</title>
        <authorList>
            <person name="Poehlein A."/>
            <person name="Koenig S."/>
            <person name="Heiden S.E."/>
            <person name="Thuermer A."/>
            <person name="Voget S."/>
            <person name="Daniel R."/>
            <person name="Markert S."/>
            <person name="Gros O."/>
            <person name="Schweder T."/>
        </authorList>
    </citation>
    <scope>NUCLEOTIDE SEQUENCE [LARGE SCALE GENOMIC DNA]</scope>
    <source>
        <strain evidence="3 4">COS</strain>
    </source>
</reference>
<evidence type="ECO:0000259" key="2">
    <source>
        <dbReference type="Pfam" id="PF09176"/>
    </source>
</evidence>
<dbReference type="InterPro" id="IPR037089">
    <property type="entry name" value="Methyl-teptahyd_DH_N_sf"/>
</dbReference>
<dbReference type="Pfam" id="PF09176">
    <property type="entry name" value="Mpt_N"/>
    <property type="match status" value="1"/>
</dbReference>
<dbReference type="EMBL" id="MARB01000022">
    <property type="protein sequence ID" value="ODJ86429.1"/>
    <property type="molecule type" value="Genomic_DNA"/>
</dbReference>
<organism evidence="3 4">
    <name type="scientific">Candidatus Thiodiazotropha endolucinida</name>
    <dbReference type="NCBI Taxonomy" id="1655433"/>
    <lineage>
        <taxon>Bacteria</taxon>
        <taxon>Pseudomonadati</taxon>
        <taxon>Pseudomonadota</taxon>
        <taxon>Gammaproteobacteria</taxon>
        <taxon>Chromatiales</taxon>
        <taxon>Sedimenticolaceae</taxon>
        <taxon>Candidatus Thiodiazotropha</taxon>
    </lineage>
</organism>
<accession>A0A7Z0VJ15</accession>
<feature type="domain" description="Methylene-tetrahydromethanopterin dehydrogenase N-terminal" evidence="2">
    <location>
        <begin position="18"/>
        <end position="98"/>
    </location>
</feature>
<dbReference type="Gene3D" id="3.40.50.720">
    <property type="entry name" value="NAD(P)-binding Rossmann-like Domain"/>
    <property type="match status" value="1"/>
</dbReference>
<dbReference type="InterPro" id="IPR036291">
    <property type="entry name" value="NAD(P)-bd_dom_sf"/>
</dbReference>
<name>A0A7Z0VJ15_9GAMM</name>
<dbReference type="EC" id="1.5.1.-" evidence="3"/>
<dbReference type="Gene3D" id="3.40.50.10280">
    <property type="entry name" value="Methylene-tetrahydromethanopterin dehydrogenase, N-terminal domain"/>
    <property type="match status" value="1"/>
</dbReference>
<evidence type="ECO:0000256" key="1">
    <source>
        <dbReference type="ARBA" id="ARBA00023002"/>
    </source>
</evidence>
<dbReference type="SUPFAM" id="SSF51735">
    <property type="entry name" value="NAD(P)-binding Rossmann-fold domains"/>
    <property type="match status" value="1"/>
</dbReference>
<gene>
    <name evidence="3" type="primary">mtdB</name>
    <name evidence="3" type="ORF">CODIS_33480</name>
</gene>
<keyword evidence="4" id="KW-1185">Reference proteome</keyword>
<evidence type="ECO:0000313" key="4">
    <source>
        <dbReference type="Proteomes" id="UP000094769"/>
    </source>
</evidence>
<dbReference type="AlphaFoldDB" id="A0A7Z0VJ15"/>
<dbReference type="Proteomes" id="UP000094769">
    <property type="component" value="Unassembled WGS sequence"/>
</dbReference>
<dbReference type="InterPro" id="IPR015259">
    <property type="entry name" value="Methyl-teptahyd_DH_N"/>
</dbReference>
<dbReference type="OrthoDB" id="8556544at2"/>
<comment type="caution">
    <text evidence="3">The sequence shown here is derived from an EMBL/GenBank/DDBJ whole genome shotgun (WGS) entry which is preliminary data.</text>
</comment>